<dbReference type="PANTHER" id="PTHR33992">
    <property type="entry name" value="RIBONUCLEASE P PROTEIN COMPONENT"/>
    <property type="match status" value="1"/>
</dbReference>
<dbReference type="STRING" id="39480.EUAN_23390"/>
<dbReference type="InterPro" id="IPR000100">
    <property type="entry name" value="RNase_P"/>
</dbReference>
<organism evidence="8 9">
    <name type="scientific">Andreesenia angusta</name>
    <dbReference type="NCBI Taxonomy" id="39480"/>
    <lineage>
        <taxon>Bacteria</taxon>
        <taxon>Bacillati</taxon>
        <taxon>Bacillota</taxon>
        <taxon>Tissierellia</taxon>
        <taxon>Tissierellales</taxon>
        <taxon>Gottschalkiaceae</taxon>
        <taxon>Andreesenia</taxon>
    </lineage>
</organism>
<evidence type="ECO:0000256" key="5">
    <source>
        <dbReference type="ARBA" id="ARBA00022884"/>
    </source>
</evidence>
<dbReference type="GO" id="GO:0001682">
    <property type="term" value="P:tRNA 5'-leader removal"/>
    <property type="evidence" value="ECO:0007669"/>
    <property type="project" value="UniProtKB-UniRule"/>
</dbReference>
<keyword evidence="9" id="KW-1185">Reference proteome</keyword>
<dbReference type="GO" id="GO:0042781">
    <property type="term" value="F:3'-tRNA processing endoribonuclease activity"/>
    <property type="evidence" value="ECO:0007669"/>
    <property type="project" value="TreeGrafter"/>
</dbReference>
<keyword evidence="4 6" id="KW-0378">Hydrolase</keyword>
<evidence type="ECO:0000256" key="6">
    <source>
        <dbReference type="HAMAP-Rule" id="MF_00227"/>
    </source>
</evidence>
<dbReference type="AlphaFoldDB" id="A0A1S1V3X0"/>
<evidence type="ECO:0000256" key="4">
    <source>
        <dbReference type="ARBA" id="ARBA00022801"/>
    </source>
</evidence>
<evidence type="ECO:0000256" key="3">
    <source>
        <dbReference type="ARBA" id="ARBA00022759"/>
    </source>
</evidence>
<evidence type="ECO:0000256" key="7">
    <source>
        <dbReference type="NCBIfam" id="TIGR00188"/>
    </source>
</evidence>
<keyword evidence="3 6" id="KW-0255">Endonuclease</keyword>
<dbReference type="EC" id="3.1.26.5" evidence="6 7"/>
<dbReference type="HAMAP" id="MF_00227">
    <property type="entry name" value="RNase_P"/>
    <property type="match status" value="1"/>
</dbReference>
<comment type="caution">
    <text evidence="8">The sequence shown here is derived from an EMBL/GenBank/DDBJ whole genome shotgun (WGS) entry which is preliminary data.</text>
</comment>
<dbReference type="InterPro" id="IPR020568">
    <property type="entry name" value="Ribosomal_Su5_D2-typ_SF"/>
</dbReference>
<keyword evidence="5 6" id="KW-0694">RNA-binding</keyword>
<dbReference type="GO" id="GO:0030677">
    <property type="term" value="C:ribonuclease P complex"/>
    <property type="evidence" value="ECO:0007669"/>
    <property type="project" value="TreeGrafter"/>
</dbReference>
<dbReference type="GO" id="GO:0000049">
    <property type="term" value="F:tRNA binding"/>
    <property type="evidence" value="ECO:0007669"/>
    <property type="project" value="UniProtKB-UniRule"/>
</dbReference>
<keyword evidence="2 6" id="KW-0540">Nuclease</keyword>
<evidence type="ECO:0000313" key="8">
    <source>
        <dbReference type="EMBL" id="OHW61302.1"/>
    </source>
</evidence>
<evidence type="ECO:0000256" key="1">
    <source>
        <dbReference type="ARBA" id="ARBA00022694"/>
    </source>
</evidence>
<dbReference type="RefSeq" id="WP_071064653.1">
    <property type="nucleotide sequence ID" value="NZ_MKIE01000017.1"/>
</dbReference>
<dbReference type="SUPFAM" id="SSF54211">
    <property type="entry name" value="Ribosomal protein S5 domain 2-like"/>
    <property type="match status" value="1"/>
</dbReference>
<proteinExistence type="inferred from homology"/>
<dbReference type="PANTHER" id="PTHR33992:SF1">
    <property type="entry name" value="RIBONUCLEASE P PROTEIN COMPONENT"/>
    <property type="match status" value="1"/>
</dbReference>
<accession>A0A1S1V3X0</accession>
<dbReference type="OrthoDB" id="9810867at2"/>
<comment type="function">
    <text evidence="6">RNaseP catalyzes the removal of the 5'-leader sequence from pre-tRNA to produce the mature 5'-terminus. It can also cleave other RNA substrates such as 4.5S RNA. The protein component plays an auxiliary but essential role in vivo by binding to the 5'-leader sequence and broadening the substrate specificity of the ribozyme.</text>
</comment>
<dbReference type="NCBIfam" id="TIGR00188">
    <property type="entry name" value="rnpA"/>
    <property type="match status" value="1"/>
</dbReference>
<evidence type="ECO:0000313" key="9">
    <source>
        <dbReference type="Proteomes" id="UP000180254"/>
    </source>
</evidence>
<dbReference type="Gene3D" id="3.30.230.10">
    <property type="match status" value="1"/>
</dbReference>
<dbReference type="EMBL" id="MKIE01000017">
    <property type="protein sequence ID" value="OHW61302.1"/>
    <property type="molecule type" value="Genomic_DNA"/>
</dbReference>
<comment type="catalytic activity">
    <reaction evidence="6">
        <text>Endonucleolytic cleavage of RNA, removing 5'-extranucleotides from tRNA precursor.</text>
        <dbReference type="EC" id="3.1.26.5"/>
    </reaction>
</comment>
<comment type="subunit">
    <text evidence="6">Consists of a catalytic RNA component (M1 or rnpB) and a protein subunit.</text>
</comment>
<dbReference type="Pfam" id="PF00825">
    <property type="entry name" value="Ribonuclease_P"/>
    <property type="match status" value="1"/>
</dbReference>
<protein>
    <recommendedName>
        <fullName evidence="6 7">Ribonuclease P protein component</fullName>
        <shortName evidence="6">RNase P protein</shortName>
        <shortName evidence="6">RNaseP protein</shortName>
        <ecNumber evidence="6 7">3.1.26.5</ecNumber>
    </recommendedName>
    <alternativeName>
        <fullName evidence="6">Protein C5</fullName>
    </alternativeName>
</protein>
<comment type="similarity">
    <text evidence="6">Belongs to the RnpA family.</text>
</comment>
<sequence length="115" mass="13492">MKNKEETLRNSREFRVVYDGGKSFANKYLVLFFKENGLTYNRVGFVTTKKLGNSVTRNKFKRRLKEAYRKHKDRVKKGYDIILLSRAGAGEIDYRQIESALKHIMKISSLAVKER</sequence>
<gene>
    <name evidence="6 8" type="primary">rnpA</name>
    <name evidence="8" type="ORF">EUAN_23390</name>
</gene>
<dbReference type="GO" id="GO:0004526">
    <property type="term" value="F:ribonuclease P activity"/>
    <property type="evidence" value="ECO:0007669"/>
    <property type="project" value="UniProtKB-UniRule"/>
</dbReference>
<name>A0A1S1V3X0_9FIRM</name>
<evidence type="ECO:0000256" key="2">
    <source>
        <dbReference type="ARBA" id="ARBA00022722"/>
    </source>
</evidence>
<dbReference type="InterPro" id="IPR014721">
    <property type="entry name" value="Ribsml_uS5_D2-typ_fold_subgr"/>
</dbReference>
<keyword evidence="1 6" id="KW-0819">tRNA processing</keyword>
<reference evidence="8 9" key="1">
    <citation type="submission" date="2016-09" db="EMBL/GenBank/DDBJ databases">
        <title>Genome sequence of Eubacterium angustum.</title>
        <authorList>
            <person name="Poehlein A."/>
            <person name="Daniel R."/>
        </authorList>
    </citation>
    <scope>NUCLEOTIDE SEQUENCE [LARGE SCALE GENOMIC DNA]</scope>
    <source>
        <strain evidence="8 9">DSM 1989</strain>
    </source>
</reference>
<dbReference type="Proteomes" id="UP000180254">
    <property type="component" value="Unassembled WGS sequence"/>
</dbReference>